<sequence>MIIRQAPVKSDMNVEEIPSAIDSISTRNCYLIIEG</sequence>
<gene>
    <name evidence="3" type="ORF">T230_08960</name>
    <name evidence="2" type="ORF">T230_08975</name>
    <name evidence="1" type="ORF">T230_14415</name>
</gene>
<dbReference type="AlphaFoldDB" id="W2CGA5"/>
<accession>W2CGA5</accession>
<evidence type="ECO:0000313" key="4">
    <source>
        <dbReference type="Proteomes" id="UP000034982"/>
    </source>
</evidence>
<evidence type="ECO:0000313" key="2">
    <source>
        <dbReference type="EMBL" id="ETK07137.1"/>
    </source>
</evidence>
<dbReference type="EMBL" id="AYYE01001063">
    <property type="protein sequence ID" value="ETK07140.1"/>
    <property type="molecule type" value="Genomic_DNA"/>
</dbReference>
<proteinExistence type="predicted"/>
<dbReference type="EMBL" id="AYYE01001064">
    <property type="protein sequence ID" value="ETK07137.1"/>
    <property type="molecule type" value="Genomic_DNA"/>
</dbReference>
<dbReference type="EMBL" id="AYYE01001232">
    <property type="protein sequence ID" value="ETK06068.1"/>
    <property type="molecule type" value="Genomic_DNA"/>
</dbReference>
<evidence type="ECO:0000313" key="3">
    <source>
        <dbReference type="EMBL" id="ETK07140.1"/>
    </source>
</evidence>
<protein>
    <submittedName>
        <fullName evidence="1">Uncharacterized protein</fullName>
    </submittedName>
</protein>
<reference evidence="1 4" key="1">
    <citation type="submission" date="2013-11" db="EMBL/GenBank/DDBJ databases">
        <title>Single cell genomics of uncultured Tannerella BU063 (oral taxon 286).</title>
        <authorList>
            <person name="Beall C.J."/>
            <person name="Campbell A.G."/>
            <person name="Griffen A.L."/>
            <person name="Podar M."/>
            <person name="Leys E.J."/>
        </authorList>
    </citation>
    <scope>NUCLEOTIDE SEQUENCE [LARGE SCALE GENOMIC DNA]</scope>
    <source>
        <strain evidence="1">Cell 1/3</strain>
    </source>
</reference>
<organism evidence="1 4">
    <name type="scientific">Tannerella sp. oral taxon BU063 isolate Cell 1/3</name>
    <dbReference type="NCBI Taxonomy" id="1411022"/>
    <lineage>
        <taxon>Bacteria</taxon>
        <taxon>Pseudomonadati</taxon>
        <taxon>Bacteroidota</taxon>
        <taxon>Bacteroidia</taxon>
        <taxon>Bacteroidales</taxon>
        <taxon>Tannerellaceae</taxon>
        <taxon>Tannerella</taxon>
    </lineage>
</organism>
<name>W2CGA5_9BACT</name>
<comment type="caution">
    <text evidence="1">The sequence shown here is derived from an EMBL/GenBank/DDBJ whole genome shotgun (WGS) entry which is preliminary data.</text>
</comment>
<evidence type="ECO:0000313" key="1">
    <source>
        <dbReference type="EMBL" id="ETK06068.1"/>
    </source>
</evidence>
<dbReference type="Proteomes" id="UP000034982">
    <property type="component" value="Unassembled WGS sequence"/>
</dbReference>